<reference evidence="1" key="1">
    <citation type="submission" date="2023-01" db="EMBL/GenBank/DDBJ databases">
        <title>The chitinases involved in constricting ring structure development in the nematode-trapping fungus Drechslerella dactyloides.</title>
        <authorList>
            <person name="Wang R."/>
            <person name="Zhang L."/>
            <person name="Tang P."/>
            <person name="Li S."/>
            <person name="Liang L."/>
        </authorList>
    </citation>
    <scope>NUCLEOTIDE SEQUENCE</scope>
    <source>
        <strain evidence="1">YMF1.00031</strain>
    </source>
</reference>
<comment type="caution">
    <text evidence="1">The sequence shown here is derived from an EMBL/GenBank/DDBJ whole genome shotgun (WGS) entry which is preliminary data.</text>
</comment>
<dbReference type="PANTHER" id="PTHR11685">
    <property type="entry name" value="RBR FAMILY RING FINGER AND IBR DOMAIN-CONTAINING"/>
    <property type="match status" value="1"/>
</dbReference>
<dbReference type="SUPFAM" id="SSF57850">
    <property type="entry name" value="RING/U-box"/>
    <property type="match status" value="2"/>
</dbReference>
<dbReference type="InterPro" id="IPR031127">
    <property type="entry name" value="E3_UB_ligase_RBR"/>
</dbReference>
<dbReference type="Gene3D" id="1.20.120.1750">
    <property type="match status" value="1"/>
</dbReference>
<organism evidence="1 2">
    <name type="scientific">Drechslerella dactyloides</name>
    <name type="common">Nematode-trapping fungus</name>
    <name type="synonym">Arthrobotrys dactyloides</name>
    <dbReference type="NCBI Taxonomy" id="74499"/>
    <lineage>
        <taxon>Eukaryota</taxon>
        <taxon>Fungi</taxon>
        <taxon>Dikarya</taxon>
        <taxon>Ascomycota</taxon>
        <taxon>Pezizomycotina</taxon>
        <taxon>Orbiliomycetes</taxon>
        <taxon>Orbiliales</taxon>
        <taxon>Orbiliaceae</taxon>
        <taxon>Drechslerella</taxon>
    </lineage>
</organism>
<dbReference type="AlphaFoldDB" id="A0AAD6IU86"/>
<proteinExistence type="predicted"/>
<evidence type="ECO:0000313" key="1">
    <source>
        <dbReference type="EMBL" id="KAJ6258783.1"/>
    </source>
</evidence>
<dbReference type="EMBL" id="JAQGDS010000008">
    <property type="protein sequence ID" value="KAJ6258783.1"/>
    <property type="molecule type" value="Genomic_DNA"/>
</dbReference>
<name>A0AAD6IU86_DREDA</name>
<evidence type="ECO:0000313" key="2">
    <source>
        <dbReference type="Proteomes" id="UP001221413"/>
    </source>
</evidence>
<dbReference type="Gene3D" id="3.30.40.10">
    <property type="entry name" value="Zinc/RING finger domain, C3HC4 (zinc finger)"/>
    <property type="match status" value="1"/>
</dbReference>
<dbReference type="InterPro" id="IPR013083">
    <property type="entry name" value="Znf_RING/FYVE/PHD"/>
</dbReference>
<sequence length="379" mass="42370">MPLAQDPTTAAEASQTIYALAGQIGWTSRVKEPRRLVPVYHKELPAKCFICGDTSPGYELVRLSCGHQHCQDCLSQNYQVAINDSTAYPPRCCTELPLAETAFVLTDAQAKAVLALREAHQASLIVTCFSCQGDIYLSELGKDAAYCISCEKLTCTTCKKEMHSDLCPEDPETENLKKLAKEEGWTQCPKCSRVINRISGCNSMTCLLNQVARPPPIQFAPPAVTLLPQRPPQSVVDFNKSRADITFGASLQSTTSLRNAKSYKERIGFRLLRDHARVAMKSHADRTMKLKDVKARRTQRALNMKLAVEILRLRSKMNDLAVIERAERSKIRKEAREYAAAHPTKKFTVTRKNIYGWDGAPVELSDERPIAKRTRSQKA</sequence>
<gene>
    <name evidence="1" type="ORF">Dda_6837</name>
</gene>
<keyword evidence="2" id="KW-1185">Reference proteome</keyword>
<protein>
    <submittedName>
        <fullName evidence="1">E3 ubiquitin-protein ligase</fullName>
    </submittedName>
</protein>
<dbReference type="GO" id="GO:0004842">
    <property type="term" value="F:ubiquitin-protein transferase activity"/>
    <property type="evidence" value="ECO:0007669"/>
    <property type="project" value="InterPro"/>
</dbReference>
<dbReference type="Proteomes" id="UP001221413">
    <property type="component" value="Unassembled WGS sequence"/>
</dbReference>
<dbReference type="GO" id="GO:0016567">
    <property type="term" value="P:protein ubiquitination"/>
    <property type="evidence" value="ECO:0007669"/>
    <property type="project" value="InterPro"/>
</dbReference>
<accession>A0AAD6IU86</accession>